<dbReference type="EMBL" id="HACG01029084">
    <property type="protein sequence ID" value="CEK75949.1"/>
    <property type="molecule type" value="Transcribed_RNA"/>
</dbReference>
<gene>
    <name evidence="1" type="primary">ORF97720</name>
</gene>
<feature type="non-terminal residue" evidence="1">
    <location>
        <position position="78"/>
    </location>
</feature>
<proteinExistence type="predicted"/>
<name>A0A0B7A4U9_9EUPU</name>
<dbReference type="AlphaFoldDB" id="A0A0B7A4U9"/>
<protein>
    <submittedName>
        <fullName evidence="1">Uncharacterized protein</fullName>
    </submittedName>
</protein>
<organism evidence="1">
    <name type="scientific">Arion vulgaris</name>
    <dbReference type="NCBI Taxonomy" id="1028688"/>
    <lineage>
        <taxon>Eukaryota</taxon>
        <taxon>Metazoa</taxon>
        <taxon>Spiralia</taxon>
        <taxon>Lophotrochozoa</taxon>
        <taxon>Mollusca</taxon>
        <taxon>Gastropoda</taxon>
        <taxon>Heterobranchia</taxon>
        <taxon>Euthyneura</taxon>
        <taxon>Panpulmonata</taxon>
        <taxon>Eupulmonata</taxon>
        <taxon>Stylommatophora</taxon>
        <taxon>Helicina</taxon>
        <taxon>Arionoidea</taxon>
        <taxon>Arionidae</taxon>
        <taxon>Arion</taxon>
    </lineage>
</organism>
<sequence>LLPLQALATYKRNLYIIYKPLSTSGLRRSFKIKWQDKSPNAEVLMRAKITSYKYPVGVAEDPGGRQDGWSCCVCMAFF</sequence>
<reference evidence="1" key="1">
    <citation type="submission" date="2014-12" db="EMBL/GenBank/DDBJ databases">
        <title>Insight into the proteome of Arion vulgaris.</title>
        <authorList>
            <person name="Aradska J."/>
            <person name="Bulat T."/>
            <person name="Smidak R."/>
            <person name="Sarate P."/>
            <person name="Gangsoo J."/>
            <person name="Sialana F."/>
            <person name="Bilban M."/>
            <person name="Lubec G."/>
        </authorList>
    </citation>
    <scope>NUCLEOTIDE SEQUENCE</scope>
    <source>
        <tissue evidence="1">Skin</tissue>
    </source>
</reference>
<accession>A0A0B7A4U9</accession>
<evidence type="ECO:0000313" key="1">
    <source>
        <dbReference type="EMBL" id="CEK75949.1"/>
    </source>
</evidence>
<feature type="non-terminal residue" evidence="1">
    <location>
        <position position="1"/>
    </location>
</feature>